<dbReference type="EMBL" id="MKIR01000004">
    <property type="protein sequence ID" value="OFI49993.1"/>
    <property type="molecule type" value="Genomic_DNA"/>
</dbReference>
<reference evidence="2" key="1">
    <citation type="submission" date="2016-09" db="EMBL/GenBank/DDBJ databases">
        <title>Draft genome sequence of a novel species of the family Streptococcaceae isolated from flowers.</title>
        <authorList>
            <person name="Chuah L.-O."/>
            <person name="Yap K.-P."/>
            <person name="Thong K.L."/>
            <person name="Liong M.T."/>
            <person name="Ahmad R."/>
            <person name="Rusul G."/>
        </authorList>
    </citation>
    <scope>NUCLEOTIDE SEQUENCE [LARGE SCALE GENOMIC DNA]</scope>
    <source>
        <strain evidence="2">DF1</strain>
    </source>
</reference>
<dbReference type="STRING" id="1859473.BG261_10135"/>
<gene>
    <name evidence="1" type="ORF">BG261_10135</name>
</gene>
<sequence length="185" mass="21671">MGFFDRFKKKIEDINNNDADIEELDQEFYIDDKEMAHDEWISMAQNILINSVKAVSKECERAFVLINFKTPEFKVIYQIDKKIVSIDQLKDDYQEKLRSQLLPQAESVVDYINETLSDAGLVVFDYAELQFETASNAWFSHIIWDEENEISSFDELYDGWFELLSQVAPNQALDSDVSLPWYPEV</sequence>
<comment type="caution">
    <text evidence="1">The sequence shown here is derived from an EMBL/GenBank/DDBJ whole genome shotgun (WGS) entry which is preliminary data.</text>
</comment>
<dbReference type="AlphaFoldDB" id="A0A1E8GQT6"/>
<name>A0A1E8GQT6_9LACT</name>
<dbReference type="RefSeq" id="WP_070791656.1">
    <property type="nucleotide sequence ID" value="NZ_MKIR01000004.1"/>
</dbReference>
<evidence type="ECO:0000313" key="1">
    <source>
        <dbReference type="EMBL" id="OFI49993.1"/>
    </source>
</evidence>
<dbReference type="Proteomes" id="UP000178622">
    <property type="component" value="Unassembled WGS sequence"/>
</dbReference>
<keyword evidence="2" id="KW-1185">Reference proteome</keyword>
<organism evidence="1 2">
    <name type="scientific">Floricoccus tropicus</name>
    <dbReference type="NCBI Taxonomy" id="1859473"/>
    <lineage>
        <taxon>Bacteria</taxon>
        <taxon>Bacillati</taxon>
        <taxon>Bacillota</taxon>
        <taxon>Bacilli</taxon>
        <taxon>Lactobacillales</taxon>
        <taxon>Streptococcaceae</taxon>
        <taxon>Floricoccus</taxon>
    </lineage>
</organism>
<evidence type="ECO:0000313" key="2">
    <source>
        <dbReference type="Proteomes" id="UP000178622"/>
    </source>
</evidence>
<proteinExistence type="predicted"/>
<dbReference type="OrthoDB" id="2408536at2"/>
<protein>
    <submittedName>
        <fullName evidence="1">Uncharacterized protein</fullName>
    </submittedName>
</protein>
<accession>A0A1E8GQT6</accession>